<dbReference type="EMBL" id="DS113270">
    <property type="protein sequence ID" value="EAY14427.1"/>
    <property type="molecule type" value="Genomic_DNA"/>
</dbReference>
<evidence type="ECO:0000313" key="2">
    <source>
        <dbReference type="EMBL" id="EAY14427.1"/>
    </source>
</evidence>
<sequence>MNLYNSHSARIFNLNTEISPPRTVQTARSPRRRPNKFADDNFNTQDLEFGKNGVHVTIGSSRKEEEPLSLSPGPAAYDTFDYVRTTPCFTLKSRPEVDYSTDTSGCDVPDLRQYPRKLDRKIGLRVNTDLWPTNDNPLAAYDIPAPSTPKVSIRSRIPIPVNDTPGPGQYSPRTPKTQYQATFPKLRTRNAFECRSVSPGPGQYNINRSLIRTEKWKGAIRPIKKWDYGEND</sequence>
<dbReference type="KEGG" id="tva:4772415"/>
<dbReference type="VEuPathDB" id="TrichDB:TVAG_426200"/>
<accession>A2DYN7</accession>
<reference evidence="2" key="1">
    <citation type="submission" date="2006-10" db="EMBL/GenBank/DDBJ databases">
        <authorList>
            <person name="Amadeo P."/>
            <person name="Zhao Q."/>
            <person name="Wortman J."/>
            <person name="Fraser-Liggett C."/>
            <person name="Carlton J."/>
        </authorList>
    </citation>
    <scope>NUCLEOTIDE SEQUENCE</scope>
    <source>
        <strain evidence="2">G3</strain>
    </source>
</reference>
<evidence type="ECO:0000256" key="1">
    <source>
        <dbReference type="SAM" id="MobiDB-lite"/>
    </source>
</evidence>
<dbReference type="AlphaFoldDB" id="A2DYN7"/>
<dbReference type="InParanoid" id="A2DYN7"/>
<dbReference type="VEuPathDB" id="TrichDB:TVAGG3_0850760"/>
<dbReference type="InterPro" id="IPR010736">
    <property type="entry name" value="SHIPPO-rpt"/>
</dbReference>
<name>A2DYN7_TRIV3</name>
<feature type="compositionally biased region" description="Polar residues" evidence="1">
    <location>
        <begin position="16"/>
        <end position="28"/>
    </location>
</feature>
<feature type="region of interest" description="Disordered" evidence="1">
    <location>
        <begin position="157"/>
        <end position="176"/>
    </location>
</feature>
<evidence type="ECO:0000313" key="3">
    <source>
        <dbReference type="Proteomes" id="UP000001542"/>
    </source>
</evidence>
<protein>
    <submittedName>
        <fullName evidence="2">Uncharacterized protein</fullName>
    </submittedName>
</protein>
<gene>
    <name evidence="2" type="ORF">TVAG_426200</name>
</gene>
<dbReference type="Proteomes" id="UP000001542">
    <property type="component" value="Unassembled WGS sequence"/>
</dbReference>
<feature type="region of interest" description="Disordered" evidence="1">
    <location>
        <begin position="16"/>
        <end position="44"/>
    </location>
</feature>
<dbReference type="OrthoDB" id="406368at2759"/>
<proteinExistence type="predicted"/>
<dbReference type="RefSeq" id="XP_001326650.1">
    <property type="nucleotide sequence ID" value="XM_001326615.1"/>
</dbReference>
<reference evidence="2" key="2">
    <citation type="journal article" date="2007" name="Science">
        <title>Draft genome sequence of the sexually transmitted pathogen Trichomonas vaginalis.</title>
        <authorList>
            <person name="Carlton J.M."/>
            <person name="Hirt R.P."/>
            <person name="Silva J.C."/>
            <person name="Delcher A.L."/>
            <person name="Schatz M."/>
            <person name="Zhao Q."/>
            <person name="Wortman J.R."/>
            <person name="Bidwell S.L."/>
            <person name="Alsmark U.C.M."/>
            <person name="Besteiro S."/>
            <person name="Sicheritz-Ponten T."/>
            <person name="Noel C.J."/>
            <person name="Dacks J.B."/>
            <person name="Foster P.G."/>
            <person name="Simillion C."/>
            <person name="Van de Peer Y."/>
            <person name="Miranda-Saavedra D."/>
            <person name="Barton G.J."/>
            <person name="Westrop G.D."/>
            <person name="Mueller S."/>
            <person name="Dessi D."/>
            <person name="Fiori P.L."/>
            <person name="Ren Q."/>
            <person name="Paulsen I."/>
            <person name="Zhang H."/>
            <person name="Bastida-Corcuera F.D."/>
            <person name="Simoes-Barbosa A."/>
            <person name="Brown M.T."/>
            <person name="Hayes R.D."/>
            <person name="Mukherjee M."/>
            <person name="Okumura C.Y."/>
            <person name="Schneider R."/>
            <person name="Smith A.J."/>
            <person name="Vanacova S."/>
            <person name="Villalvazo M."/>
            <person name="Haas B.J."/>
            <person name="Pertea M."/>
            <person name="Feldblyum T.V."/>
            <person name="Utterback T.R."/>
            <person name="Shu C.L."/>
            <person name="Osoegawa K."/>
            <person name="de Jong P.J."/>
            <person name="Hrdy I."/>
            <person name="Horvathova L."/>
            <person name="Zubacova Z."/>
            <person name="Dolezal P."/>
            <person name="Malik S.B."/>
            <person name="Logsdon J.M. Jr."/>
            <person name="Henze K."/>
            <person name="Gupta A."/>
            <person name="Wang C.C."/>
            <person name="Dunne R.L."/>
            <person name="Upcroft J.A."/>
            <person name="Upcroft P."/>
            <person name="White O."/>
            <person name="Salzberg S.L."/>
            <person name="Tang P."/>
            <person name="Chiu C.-H."/>
            <person name="Lee Y.-S."/>
            <person name="Embley T.M."/>
            <person name="Coombs G.H."/>
            <person name="Mottram J.C."/>
            <person name="Tachezy J."/>
            <person name="Fraser-Liggett C.M."/>
            <person name="Johnson P.J."/>
        </authorList>
    </citation>
    <scope>NUCLEOTIDE SEQUENCE [LARGE SCALE GENOMIC DNA]</scope>
    <source>
        <strain evidence="2">G3</strain>
    </source>
</reference>
<dbReference type="Pfam" id="PF07004">
    <property type="entry name" value="SHIPPO-rpt"/>
    <property type="match status" value="3"/>
</dbReference>
<keyword evidence="3" id="KW-1185">Reference proteome</keyword>
<organism evidence="2 3">
    <name type="scientific">Trichomonas vaginalis (strain ATCC PRA-98 / G3)</name>
    <dbReference type="NCBI Taxonomy" id="412133"/>
    <lineage>
        <taxon>Eukaryota</taxon>
        <taxon>Metamonada</taxon>
        <taxon>Parabasalia</taxon>
        <taxon>Trichomonadida</taxon>
        <taxon>Trichomonadidae</taxon>
        <taxon>Trichomonas</taxon>
    </lineage>
</organism>